<dbReference type="SMART" id="SM00862">
    <property type="entry name" value="Trans_reg_C"/>
    <property type="match status" value="1"/>
</dbReference>
<feature type="DNA-binding region" description="OmpR/PhoB-type" evidence="2">
    <location>
        <begin position="82"/>
        <end position="179"/>
    </location>
</feature>
<dbReference type="SUPFAM" id="SSF46894">
    <property type="entry name" value="C-terminal effector domain of the bipartite response regulators"/>
    <property type="match status" value="1"/>
</dbReference>
<dbReference type="Gene3D" id="1.10.10.10">
    <property type="entry name" value="Winged helix-like DNA-binding domain superfamily/Winged helix DNA-binding domain"/>
    <property type="match status" value="1"/>
</dbReference>
<dbReference type="Pfam" id="PF00486">
    <property type="entry name" value="Trans_reg_C"/>
    <property type="match status" value="1"/>
</dbReference>
<name>A0AA49GTC6_9BACT</name>
<accession>A0AA49GTC6</accession>
<evidence type="ECO:0000256" key="1">
    <source>
        <dbReference type="ARBA" id="ARBA00023125"/>
    </source>
</evidence>
<evidence type="ECO:0000256" key="2">
    <source>
        <dbReference type="PROSITE-ProRule" id="PRU01091"/>
    </source>
</evidence>
<evidence type="ECO:0000313" key="4">
    <source>
        <dbReference type="EMBL" id="WKN37184.1"/>
    </source>
</evidence>
<gene>
    <name evidence="4" type="ORF">K4G66_00490</name>
</gene>
<dbReference type="InterPro" id="IPR036388">
    <property type="entry name" value="WH-like_DNA-bd_sf"/>
</dbReference>
<feature type="domain" description="OmpR/PhoB-type" evidence="3">
    <location>
        <begin position="82"/>
        <end position="179"/>
    </location>
</feature>
<organism evidence="4">
    <name type="scientific">Roseihalotalea indica</name>
    <dbReference type="NCBI Taxonomy" id="2867963"/>
    <lineage>
        <taxon>Bacteria</taxon>
        <taxon>Pseudomonadati</taxon>
        <taxon>Bacteroidota</taxon>
        <taxon>Cytophagia</taxon>
        <taxon>Cytophagales</taxon>
        <taxon>Catalimonadaceae</taxon>
        <taxon>Roseihalotalea</taxon>
    </lineage>
</organism>
<evidence type="ECO:0000259" key="3">
    <source>
        <dbReference type="PROSITE" id="PS51755"/>
    </source>
</evidence>
<dbReference type="InterPro" id="IPR001867">
    <property type="entry name" value="OmpR/PhoB-type_DNA-bd"/>
</dbReference>
<dbReference type="EMBL" id="CP120682">
    <property type="protein sequence ID" value="WKN37184.1"/>
    <property type="molecule type" value="Genomic_DNA"/>
</dbReference>
<reference evidence="4" key="1">
    <citation type="journal article" date="2023" name="Comput. Struct. Biotechnol. J.">
        <title>Discovery of a novel marine Bacteroidetes with a rich repertoire of carbohydrate-active enzymes.</title>
        <authorList>
            <person name="Chen B."/>
            <person name="Liu G."/>
            <person name="Chen Q."/>
            <person name="Wang H."/>
            <person name="Liu L."/>
            <person name="Tang K."/>
        </authorList>
    </citation>
    <scope>NUCLEOTIDE SEQUENCE</scope>
    <source>
        <strain evidence="4">TK19036</strain>
    </source>
</reference>
<dbReference type="InterPro" id="IPR016032">
    <property type="entry name" value="Sig_transdc_resp-reg_C-effctor"/>
</dbReference>
<dbReference type="GO" id="GO:0003677">
    <property type="term" value="F:DNA binding"/>
    <property type="evidence" value="ECO:0007669"/>
    <property type="project" value="UniProtKB-UniRule"/>
</dbReference>
<sequence length="181" mass="20668">MVDGEVWHSDEMIATTQLRHRNSRLSVLVLADKKPAENEVGQLKSRNIHFIGLSIGQEALIDKVLSLIYQNASYVVSATCEAPLVEIGSFTFDQAQQQLTIQDETRELTQREALLLEYLQSRRNEVVRRESILKAIWGEDNYFAGRSLDVFISRLRKYLQQDSSILIENIHGVGFRFAVSD</sequence>
<protein>
    <submittedName>
        <fullName evidence="4">Winged helix-turn-helix domain-containing protein</fullName>
    </submittedName>
</protein>
<dbReference type="GO" id="GO:0006355">
    <property type="term" value="P:regulation of DNA-templated transcription"/>
    <property type="evidence" value="ECO:0007669"/>
    <property type="project" value="InterPro"/>
</dbReference>
<keyword evidence="1 2" id="KW-0238">DNA-binding</keyword>
<dbReference type="PROSITE" id="PS51755">
    <property type="entry name" value="OMPR_PHOB"/>
    <property type="match status" value="1"/>
</dbReference>
<dbReference type="AlphaFoldDB" id="A0AA49GTC6"/>
<dbReference type="CDD" id="cd00383">
    <property type="entry name" value="trans_reg_C"/>
    <property type="match status" value="1"/>
</dbReference>
<dbReference type="GO" id="GO:0000160">
    <property type="term" value="P:phosphorelay signal transduction system"/>
    <property type="evidence" value="ECO:0007669"/>
    <property type="project" value="InterPro"/>
</dbReference>
<reference evidence="4" key="2">
    <citation type="journal article" date="2024" name="Antonie Van Leeuwenhoek">
        <title>Roseihalotalea indica gen. nov., sp. nov., a halophilic Bacteroidetes from mesopelagic Southwest Indian Ocean with higher carbohydrate metabolic potential.</title>
        <authorList>
            <person name="Chen B."/>
            <person name="Zhang M."/>
            <person name="Lin D."/>
            <person name="Ye J."/>
            <person name="Tang K."/>
        </authorList>
    </citation>
    <scope>NUCLEOTIDE SEQUENCE</scope>
    <source>
        <strain evidence="4">TK19036</strain>
    </source>
</reference>
<proteinExistence type="predicted"/>